<evidence type="ECO:0000313" key="2">
    <source>
        <dbReference type="EMBL" id="SLM27957.1"/>
    </source>
</evidence>
<protein>
    <submittedName>
        <fullName evidence="2">Uncharacterized protein</fullName>
    </submittedName>
</protein>
<dbReference type="AlphaFoldDB" id="A0A1W1H676"/>
<keyword evidence="1" id="KW-0812">Transmembrane</keyword>
<keyword evidence="3" id="KW-1185">Reference proteome</keyword>
<keyword evidence="1" id="KW-0472">Membrane</keyword>
<sequence length="62" mass="7422">MCCLDFGHSYLHFTVEMDINFYQRDVRGFMPNAIYASAFMAVIYFLDAVRIRISRINRIRHD</sequence>
<reference evidence="2 3" key="1">
    <citation type="submission" date="2017-03" db="EMBL/GenBank/DDBJ databases">
        <authorList>
            <person name="Afonso C.L."/>
            <person name="Miller P.J."/>
            <person name="Scott M.A."/>
            <person name="Spackman E."/>
            <person name="Goraichik I."/>
            <person name="Dimitrov K.M."/>
            <person name="Suarez D.L."/>
            <person name="Swayne D.E."/>
        </authorList>
    </citation>
    <scope>NUCLEOTIDE SEQUENCE [LARGE SCALE GENOMIC DNA]</scope>
    <source>
        <strain evidence="2">PRJEB14757</strain>
    </source>
</reference>
<name>A0A1W1H676_9BACT</name>
<gene>
    <name evidence="2" type="ORF">MTBBW1_1200032</name>
</gene>
<dbReference type="Proteomes" id="UP000191931">
    <property type="component" value="Unassembled WGS sequence"/>
</dbReference>
<proteinExistence type="predicted"/>
<evidence type="ECO:0000313" key="3">
    <source>
        <dbReference type="Proteomes" id="UP000191931"/>
    </source>
</evidence>
<keyword evidence="1" id="KW-1133">Transmembrane helix</keyword>
<dbReference type="EMBL" id="FWEV01000025">
    <property type="protein sequence ID" value="SLM27957.1"/>
    <property type="molecule type" value="Genomic_DNA"/>
</dbReference>
<accession>A0A1W1H676</accession>
<feature type="transmembrane region" description="Helical" evidence="1">
    <location>
        <begin position="33"/>
        <end position="53"/>
    </location>
</feature>
<evidence type="ECO:0000256" key="1">
    <source>
        <dbReference type="SAM" id="Phobius"/>
    </source>
</evidence>
<organism evidence="2 3">
    <name type="scientific">Desulfamplus magnetovallimortis</name>
    <dbReference type="NCBI Taxonomy" id="1246637"/>
    <lineage>
        <taxon>Bacteria</taxon>
        <taxon>Pseudomonadati</taxon>
        <taxon>Thermodesulfobacteriota</taxon>
        <taxon>Desulfobacteria</taxon>
        <taxon>Desulfobacterales</taxon>
        <taxon>Desulfobacteraceae</taxon>
        <taxon>Desulfamplus</taxon>
    </lineage>
</organism>
<dbReference type="STRING" id="1246637.MTBBW1_1200032"/>